<dbReference type="InterPro" id="IPR001991">
    <property type="entry name" value="Na-dicarboxylate_symporter"/>
</dbReference>
<dbReference type="EMBL" id="CAUYUJ010014692">
    <property type="protein sequence ID" value="CAK0844762.1"/>
    <property type="molecule type" value="Genomic_DNA"/>
</dbReference>
<keyword evidence="6 7" id="KW-0472">Membrane</keyword>
<evidence type="ECO:0000256" key="1">
    <source>
        <dbReference type="ARBA" id="ARBA00004141"/>
    </source>
</evidence>
<dbReference type="PROSITE" id="PS00714">
    <property type="entry name" value="NA_DICARBOXYL_SYMP_2"/>
    <property type="match status" value="1"/>
</dbReference>
<feature type="transmembrane region" description="Helical" evidence="7">
    <location>
        <begin position="93"/>
        <end position="115"/>
    </location>
</feature>
<name>A0ABN9TG35_9DINO</name>
<comment type="subcellular location">
    <subcellularLocation>
        <location evidence="1 7">Membrane</location>
        <topology evidence="1 7">Multi-pass membrane protein</topology>
    </subcellularLocation>
</comment>
<evidence type="ECO:0000256" key="5">
    <source>
        <dbReference type="ARBA" id="ARBA00022989"/>
    </source>
</evidence>
<comment type="caution">
    <text evidence="9">The sequence shown here is derived from an EMBL/GenBank/DDBJ whole genome shotgun (WGS) entry which is preliminary data.</text>
</comment>
<keyword evidence="3 7" id="KW-0812">Transmembrane</keyword>
<keyword evidence="2 7" id="KW-0813">Transport</keyword>
<gene>
    <name evidence="9" type="ORF">PCOR1329_LOCUS38784</name>
</gene>
<evidence type="ECO:0000256" key="2">
    <source>
        <dbReference type="ARBA" id="ARBA00022448"/>
    </source>
</evidence>
<feature type="transmembrane region" description="Helical" evidence="7">
    <location>
        <begin position="346"/>
        <end position="374"/>
    </location>
</feature>
<evidence type="ECO:0000313" key="10">
    <source>
        <dbReference type="Proteomes" id="UP001189429"/>
    </source>
</evidence>
<dbReference type="PANTHER" id="PTHR42865:SF1">
    <property type="entry name" value="AEROBIC C4-DICARBOXYLATE TRANSPORT PROTEIN"/>
    <property type="match status" value="1"/>
</dbReference>
<keyword evidence="4 7" id="KW-0769">Symport</keyword>
<dbReference type="PANTHER" id="PTHR42865">
    <property type="entry name" value="PROTON/GLUTAMATE-ASPARTATE SYMPORTER"/>
    <property type="match status" value="1"/>
</dbReference>
<feature type="transmembrane region" description="Helical" evidence="7">
    <location>
        <begin position="21"/>
        <end position="41"/>
    </location>
</feature>
<accession>A0ABN9TG35</accession>
<dbReference type="Gene3D" id="1.10.3860.10">
    <property type="entry name" value="Sodium:dicarboxylate symporter"/>
    <property type="match status" value="1"/>
</dbReference>
<evidence type="ECO:0000256" key="8">
    <source>
        <dbReference type="SAM" id="MobiDB-lite"/>
    </source>
</evidence>
<keyword evidence="5 7" id="KW-1133">Transmembrane helix</keyword>
<dbReference type="Proteomes" id="UP001189429">
    <property type="component" value="Unassembled WGS sequence"/>
</dbReference>
<dbReference type="InterPro" id="IPR018107">
    <property type="entry name" value="Na-dicarboxylate_symporter_CS"/>
</dbReference>
<sequence>MAGAPCSTAEGASARGRQCSVPLYVQVLVAVVLGVLVGWLLPDVAKSEWIGAMGIGFVKLVKSIVAPLIFCTVFSGILHVQSTAKVGRVALKALVYFEVVSTFALILGLLVGNVVKPGQGAHMQYDGRDVEKYQEQAQNRTEVGLVLDIIPTTLVSALTEGEILQVLFVAILVGMAAMITGERATRVVELVDAMGHIMSSVVAIVMKVAPVGAFGAMATTVGTYGLHELGSLFELILTFYLTSISFVLIVLGAIAAASGFNILKFLWYIKDELVLVAATSSSESALPNLMAKLRCMGCSESVVGLVVPLGYSFNLDGTNVYMTLATLFIAQAMGVSLSLAEQLELLLVAMLTSKGASGVAGAGFICLASTLVAVRPELAPGMAMLLGIDKFMSECRALTNFCGNGVGTVVMSRWEGELDKEALRQALGGMKGLSAPEASLDGEECGGSVDDTHV</sequence>
<evidence type="ECO:0000256" key="4">
    <source>
        <dbReference type="ARBA" id="ARBA00022847"/>
    </source>
</evidence>
<dbReference type="InterPro" id="IPR036458">
    <property type="entry name" value="Na:dicarbo_symporter_sf"/>
</dbReference>
<evidence type="ECO:0000256" key="6">
    <source>
        <dbReference type="ARBA" id="ARBA00023136"/>
    </source>
</evidence>
<feature type="region of interest" description="Disordered" evidence="8">
    <location>
        <begin position="434"/>
        <end position="454"/>
    </location>
</feature>
<comment type="similarity">
    <text evidence="7">Belongs to the dicarboxylate/amino acid:cation symporter (DAACS) (TC 2.A.23) family.</text>
</comment>
<dbReference type="NCBIfam" id="NF002461">
    <property type="entry name" value="PRK01663.1"/>
    <property type="match status" value="1"/>
</dbReference>
<reference evidence="9" key="1">
    <citation type="submission" date="2023-10" db="EMBL/GenBank/DDBJ databases">
        <authorList>
            <person name="Chen Y."/>
            <person name="Shah S."/>
            <person name="Dougan E. K."/>
            <person name="Thang M."/>
            <person name="Chan C."/>
        </authorList>
    </citation>
    <scope>NUCLEOTIDE SEQUENCE [LARGE SCALE GENOMIC DNA]</scope>
</reference>
<keyword evidence="10" id="KW-1185">Reference proteome</keyword>
<feature type="transmembrane region" description="Helical" evidence="7">
    <location>
        <begin position="163"/>
        <end position="181"/>
    </location>
</feature>
<protein>
    <recommendedName>
        <fullName evidence="7">Amino acid transporter</fullName>
    </recommendedName>
</protein>
<organism evidence="9 10">
    <name type="scientific">Prorocentrum cordatum</name>
    <dbReference type="NCBI Taxonomy" id="2364126"/>
    <lineage>
        <taxon>Eukaryota</taxon>
        <taxon>Sar</taxon>
        <taxon>Alveolata</taxon>
        <taxon>Dinophyceae</taxon>
        <taxon>Prorocentrales</taxon>
        <taxon>Prorocentraceae</taxon>
        <taxon>Prorocentrum</taxon>
    </lineage>
</organism>
<feature type="transmembrane region" description="Helical" evidence="7">
    <location>
        <begin position="193"/>
        <end position="217"/>
    </location>
</feature>
<evidence type="ECO:0000256" key="7">
    <source>
        <dbReference type="RuleBase" id="RU361216"/>
    </source>
</evidence>
<evidence type="ECO:0000256" key="3">
    <source>
        <dbReference type="ARBA" id="ARBA00022692"/>
    </source>
</evidence>
<dbReference type="Pfam" id="PF00375">
    <property type="entry name" value="SDF"/>
    <property type="match status" value="1"/>
</dbReference>
<proteinExistence type="inferred from homology"/>
<dbReference type="PRINTS" id="PR00173">
    <property type="entry name" value="EDTRNSPORT"/>
</dbReference>
<dbReference type="SUPFAM" id="SSF118215">
    <property type="entry name" value="Proton glutamate symport protein"/>
    <property type="match status" value="1"/>
</dbReference>
<feature type="transmembrane region" description="Helical" evidence="7">
    <location>
        <begin position="61"/>
        <end position="81"/>
    </location>
</feature>
<evidence type="ECO:0000313" key="9">
    <source>
        <dbReference type="EMBL" id="CAK0844762.1"/>
    </source>
</evidence>
<feature type="transmembrane region" description="Helical" evidence="7">
    <location>
        <begin position="320"/>
        <end position="340"/>
    </location>
</feature>
<feature type="transmembrane region" description="Helical" evidence="7">
    <location>
        <begin position="237"/>
        <end position="263"/>
    </location>
</feature>